<organism evidence="2 3">
    <name type="scientific">Termititenax aidoneus</name>
    <dbReference type="NCBI Taxonomy" id="2218524"/>
    <lineage>
        <taxon>Bacteria</taxon>
        <taxon>Bacillati</taxon>
        <taxon>Candidatus Margulisiibacteriota</taxon>
        <taxon>Candidatus Termititenacia</taxon>
        <taxon>Candidatus Termititenacales</taxon>
        <taxon>Candidatus Termititenacaceae</taxon>
        <taxon>Candidatus Termititenax</taxon>
    </lineage>
</organism>
<dbReference type="PANTHER" id="PTHR35894:SF1">
    <property type="entry name" value="PHOSPHORIBULOKINASE _ URIDINE KINASE FAMILY"/>
    <property type="match status" value="1"/>
</dbReference>
<dbReference type="InterPro" id="IPR027417">
    <property type="entry name" value="P-loop_NTPase"/>
</dbReference>
<evidence type="ECO:0000259" key="1">
    <source>
        <dbReference type="SMART" id="SM00382"/>
    </source>
</evidence>
<evidence type="ECO:0000313" key="3">
    <source>
        <dbReference type="Proteomes" id="UP000269352"/>
    </source>
</evidence>
<keyword evidence="3" id="KW-1185">Reference proteome</keyword>
<sequence length="306" mass="35237">MVNSSLEDFADIFISTDKQKEQQSRAAAAALDKESLSTLDLLHYFGCTENPFGDSENLRYFYKSKEHWDIYQKMKMSVEQNISLAMVCGQSGSGKTLITQLLLMNLDQKKYQTIVVLVSPGMTKSALLKEILLELELGHKLKNASQTYDMIRLLQDYVIGLYQQGKRLVIMIDEAHFLEASSLHILRTISNIELPEMKLVSILLFTEEIFLRRIKHESYNSLRNRMYVQEELLPFDMAEMKEYIRFRIRTAGGDPNTLFEPDTYPIIHIATSGLAREVNNLCFNALTEAYLNKQKIITNKILLKCL</sequence>
<name>A0A388TBN6_TERA1</name>
<dbReference type="InterPro" id="IPR049945">
    <property type="entry name" value="AAA_22"/>
</dbReference>
<evidence type="ECO:0000313" key="2">
    <source>
        <dbReference type="EMBL" id="GBR74192.1"/>
    </source>
</evidence>
<dbReference type="InterPro" id="IPR052026">
    <property type="entry name" value="ExeA_AAA_ATPase_DNA-bind"/>
</dbReference>
<gene>
    <name evidence="2" type="primary">exeA</name>
    <name evidence="2" type="ORF">NO1_1413</name>
</gene>
<dbReference type="SUPFAM" id="SSF52540">
    <property type="entry name" value="P-loop containing nucleoside triphosphate hydrolases"/>
    <property type="match status" value="1"/>
</dbReference>
<proteinExistence type="predicted"/>
<reference evidence="2 3" key="1">
    <citation type="journal article" date="2019" name="ISME J.">
        <title>Genome analyses of uncultured TG2/ZB3 bacteria in 'Margulisbacteria' specifically attached to ectosymbiotic spirochetes of protists in the termite gut.</title>
        <authorList>
            <person name="Utami Y.D."/>
            <person name="Kuwahara H."/>
            <person name="Igai K."/>
            <person name="Murakami T."/>
            <person name="Sugaya K."/>
            <person name="Morikawa T."/>
            <person name="Nagura Y."/>
            <person name="Yuki M."/>
            <person name="Deevong P."/>
            <person name="Inoue T."/>
            <person name="Kihara K."/>
            <person name="Lo N."/>
            <person name="Yamada A."/>
            <person name="Ohkuma M."/>
            <person name="Hongoh Y."/>
        </authorList>
    </citation>
    <scope>NUCLEOTIDE SEQUENCE [LARGE SCALE GENOMIC DNA]</scope>
    <source>
        <strain evidence="2">NkOx7-01</strain>
    </source>
</reference>
<dbReference type="GO" id="GO:0016887">
    <property type="term" value="F:ATP hydrolysis activity"/>
    <property type="evidence" value="ECO:0007669"/>
    <property type="project" value="InterPro"/>
</dbReference>
<dbReference type="InterPro" id="IPR003593">
    <property type="entry name" value="AAA+_ATPase"/>
</dbReference>
<dbReference type="Pfam" id="PF13401">
    <property type="entry name" value="AAA_22"/>
    <property type="match status" value="1"/>
</dbReference>
<dbReference type="Proteomes" id="UP000269352">
    <property type="component" value="Unassembled WGS sequence"/>
</dbReference>
<feature type="domain" description="AAA+ ATPase" evidence="1">
    <location>
        <begin position="81"/>
        <end position="215"/>
    </location>
</feature>
<dbReference type="SMART" id="SM00382">
    <property type="entry name" value="AAA"/>
    <property type="match status" value="1"/>
</dbReference>
<dbReference type="PANTHER" id="PTHR35894">
    <property type="entry name" value="GENERAL SECRETION PATHWAY PROTEIN A-RELATED"/>
    <property type="match status" value="1"/>
</dbReference>
<dbReference type="Gene3D" id="3.40.50.300">
    <property type="entry name" value="P-loop containing nucleotide triphosphate hydrolases"/>
    <property type="match status" value="1"/>
</dbReference>
<dbReference type="EMBL" id="BGZN01000033">
    <property type="protein sequence ID" value="GBR74192.1"/>
    <property type="molecule type" value="Genomic_DNA"/>
</dbReference>
<accession>A0A388TBN6</accession>
<dbReference type="AlphaFoldDB" id="A0A388TBN6"/>
<comment type="caution">
    <text evidence="2">The sequence shown here is derived from an EMBL/GenBank/DDBJ whole genome shotgun (WGS) entry which is preliminary data.</text>
</comment>
<protein>
    <submittedName>
        <fullName evidence="2">Type II secretory pathway component ExeA</fullName>
    </submittedName>
</protein>